<keyword evidence="6" id="KW-0175">Coiled coil</keyword>
<protein>
    <submittedName>
        <fullName evidence="10">Uncharacterized protein</fullName>
    </submittedName>
</protein>
<dbReference type="InterPro" id="IPR050142">
    <property type="entry name" value="MADS-box/MEF2_TF"/>
</dbReference>
<dbReference type="GO" id="GO:0003700">
    <property type="term" value="F:DNA-binding transcription factor activity"/>
    <property type="evidence" value="ECO:0007669"/>
    <property type="project" value="InterPro"/>
</dbReference>
<evidence type="ECO:0000259" key="9">
    <source>
        <dbReference type="PROSITE" id="PS51297"/>
    </source>
</evidence>
<evidence type="ECO:0000313" key="11">
    <source>
        <dbReference type="Proteomes" id="UP000290289"/>
    </source>
</evidence>
<feature type="compositionally biased region" description="Low complexity" evidence="7">
    <location>
        <begin position="209"/>
        <end position="226"/>
    </location>
</feature>
<comment type="subcellular location">
    <subcellularLocation>
        <location evidence="1">Nucleus</location>
    </subcellularLocation>
</comment>
<evidence type="ECO:0000256" key="2">
    <source>
        <dbReference type="ARBA" id="ARBA00023015"/>
    </source>
</evidence>
<proteinExistence type="predicted"/>
<dbReference type="GO" id="GO:0045944">
    <property type="term" value="P:positive regulation of transcription by RNA polymerase II"/>
    <property type="evidence" value="ECO:0007669"/>
    <property type="project" value="InterPro"/>
</dbReference>
<dbReference type="SMART" id="SM00432">
    <property type="entry name" value="MADS"/>
    <property type="match status" value="1"/>
</dbReference>
<keyword evidence="4" id="KW-0804">Transcription</keyword>
<dbReference type="GO" id="GO:0046983">
    <property type="term" value="F:protein dimerization activity"/>
    <property type="evidence" value="ECO:0007669"/>
    <property type="project" value="InterPro"/>
</dbReference>
<dbReference type="Pfam" id="PF01486">
    <property type="entry name" value="K-box"/>
    <property type="match status" value="1"/>
</dbReference>
<keyword evidence="2" id="KW-0805">Transcription regulation</keyword>
<keyword evidence="11" id="KW-1185">Reference proteome</keyword>
<dbReference type="PANTHER" id="PTHR48019">
    <property type="entry name" value="SERUM RESPONSE FACTOR HOMOLOG"/>
    <property type="match status" value="1"/>
</dbReference>
<dbReference type="CDD" id="cd00265">
    <property type="entry name" value="MADS_MEF2_like"/>
    <property type="match status" value="1"/>
</dbReference>
<keyword evidence="5" id="KW-0539">Nucleus</keyword>
<evidence type="ECO:0000256" key="5">
    <source>
        <dbReference type="ARBA" id="ARBA00023242"/>
    </source>
</evidence>
<evidence type="ECO:0000313" key="10">
    <source>
        <dbReference type="EMBL" id="RXH69638.1"/>
    </source>
</evidence>
<dbReference type="PRINTS" id="PR00404">
    <property type="entry name" value="MADSDOMAIN"/>
</dbReference>
<feature type="region of interest" description="Disordered" evidence="7">
    <location>
        <begin position="198"/>
        <end position="233"/>
    </location>
</feature>
<evidence type="ECO:0000256" key="4">
    <source>
        <dbReference type="ARBA" id="ARBA00023163"/>
    </source>
</evidence>
<dbReference type="SUPFAM" id="SSF55455">
    <property type="entry name" value="SRF-like"/>
    <property type="match status" value="1"/>
</dbReference>
<evidence type="ECO:0000259" key="8">
    <source>
        <dbReference type="PROSITE" id="PS50066"/>
    </source>
</evidence>
<evidence type="ECO:0000256" key="3">
    <source>
        <dbReference type="ARBA" id="ARBA00023125"/>
    </source>
</evidence>
<name>A0A498HDV8_MALDO</name>
<reference evidence="10 11" key="1">
    <citation type="submission" date="2018-10" db="EMBL/GenBank/DDBJ databases">
        <title>A high-quality apple genome assembly.</title>
        <authorList>
            <person name="Hu J."/>
        </authorList>
    </citation>
    <scope>NUCLEOTIDE SEQUENCE [LARGE SCALE GENOMIC DNA]</scope>
    <source>
        <strain evidence="11">cv. HFTH1</strain>
        <tissue evidence="10">Young leaf</tissue>
    </source>
</reference>
<feature type="coiled-coil region" evidence="6">
    <location>
        <begin position="168"/>
        <end position="195"/>
    </location>
</feature>
<dbReference type="InterPro" id="IPR002487">
    <property type="entry name" value="TF_Kbox"/>
</dbReference>
<evidence type="ECO:0000256" key="6">
    <source>
        <dbReference type="SAM" id="Coils"/>
    </source>
</evidence>
<dbReference type="PROSITE" id="PS00350">
    <property type="entry name" value="MADS_BOX_1"/>
    <property type="match status" value="1"/>
</dbReference>
<evidence type="ECO:0000256" key="1">
    <source>
        <dbReference type="ARBA" id="ARBA00004123"/>
    </source>
</evidence>
<dbReference type="Proteomes" id="UP000290289">
    <property type="component" value="Chromosome 17"/>
</dbReference>
<dbReference type="PROSITE" id="PS50066">
    <property type="entry name" value="MADS_BOX_2"/>
    <property type="match status" value="1"/>
</dbReference>
<dbReference type="PROSITE" id="PS51297">
    <property type="entry name" value="K_BOX"/>
    <property type="match status" value="1"/>
</dbReference>
<dbReference type="InterPro" id="IPR002100">
    <property type="entry name" value="TF_MADSbox"/>
</dbReference>
<feature type="domain" description="MADS-box" evidence="8">
    <location>
        <begin position="1"/>
        <end position="61"/>
    </location>
</feature>
<sequence length="241" mass="27125">MGRGKVQLKRIDDKIRRQVTFSKRRSGLIKKARELSVLCGVEVGLVIFSTKGRLYEFCSGSRYAPHLISSSFQVSTAFFAKLLERYQQHNAEEIAASKNAGDTDKKHNLECSGLRTGASRSLKMIQSDIEAQDLDNLDVPELTKLEEELDAVLRQTRSRKTQLMMETLTALIEQEKQLKEEKLLLENEIAAKEQQIRDRAADEEPVQQNTSAANHTTTTTSNNNNNCSSDDDVPATILRLI</sequence>
<dbReference type="GO" id="GO:0005634">
    <property type="term" value="C:nucleus"/>
    <property type="evidence" value="ECO:0007669"/>
    <property type="project" value="UniProtKB-SubCell"/>
</dbReference>
<accession>A0A498HDV8</accession>
<dbReference type="Gene3D" id="3.40.1810.10">
    <property type="entry name" value="Transcription factor, MADS-box"/>
    <property type="match status" value="1"/>
</dbReference>
<feature type="domain" description="K-box" evidence="9">
    <location>
        <begin position="97"/>
        <end position="195"/>
    </location>
</feature>
<gene>
    <name evidence="10" type="ORF">DVH24_037422</name>
</gene>
<organism evidence="10 11">
    <name type="scientific">Malus domestica</name>
    <name type="common">Apple</name>
    <name type="synonym">Pyrus malus</name>
    <dbReference type="NCBI Taxonomy" id="3750"/>
    <lineage>
        <taxon>Eukaryota</taxon>
        <taxon>Viridiplantae</taxon>
        <taxon>Streptophyta</taxon>
        <taxon>Embryophyta</taxon>
        <taxon>Tracheophyta</taxon>
        <taxon>Spermatophyta</taxon>
        <taxon>Magnoliopsida</taxon>
        <taxon>eudicotyledons</taxon>
        <taxon>Gunneridae</taxon>
        <taxon>Pentapetalae</taxon>
        <taxon>rosids</taxon>
        <taxon>fabids</taxon>
        <taxon>Rosales</taxon>
        <taxon>Rosaceae</taxon>
        <taxon>Amygdaloideae</taxon>
        <taxon>Maleae</taxon>
        <taxon>Malus</taxon>
    </lineage>
</organism>
<dbReference type="EMBL" id="RDQH01000343">
    <property type="protein sequence ID" value="RXH69638.1"/>
    <property type="molecule type" value="Genomic_DNA"/>
</dbReference>
<dbReference type="GO" id="GO:0000977">
    <property type="term" value="F:RNA polymerase II transcription regulatory region sequence-specific DNA binding"/>
    <property type="evidence" value="ECO:0007669"/>
    <property type="project" value="InterPro"/>
</dbReference>
<dbReference type="InterPro" id="IPR036879">
    <property type="entry name" value="TF_MADSbox_sf"/>
</dbReference>
<dbReference type="Pfam" id="PF00319">
    <property type="entry name" value="SRF-TF"/>
    <property type="match status" value="1"/>
</dbReference>
<dbReference type="AlphaFoldDB" id="A0A498HDV8"/>
<dbReference type="InterPro" id="IPR033896">
    <property type="entry name" value="MEF2-like_N"/>
</dbReference>
<evidence type="ECO:0000256" key="7">
    <source>
        <dbReference type="SAM" id="MobiDB-lite"/>
    </source>
</evidence>
<comment type="caution">
    <text evidence="10">The sequence shown here is derived from an EMBL/GenBank/DDBJ whole genome shotgun (WGS) entry which is preliminary data.</text>
</comment>
<keyword evidence="3" id="KW-0238">DNA-binding</keyword>